<dbReference type="InterPro" id="IPR000577">
    <property type="entry name" value="Carb_kinase_FGGY"/>
</dbReference>
<dbReference type="InterPro" id="IPR018483">
    <property type="entry name" value="Carb_kinase_FGGY_CS"/>
</dbReference>
<dbReference type="Gene3D" id="3.30.420.40">
    <property type="match status" value="2"/>
</dbReference>
<dbReference type="CDD" id="cd07769">
    <property type="entry name" value="ASKHA_NBD_FGGY_GK"/>
    <property type="match status" value="1"/>
</dbReference>
<evidence type="ECO:0000256" key="2">
    <source>
        <dbReference type="ARBA" id="ARBA00022679"/>
    </source>
</evidence>
<feature type="domain" description="Carbohydrate kinase FGGY N-terminal" evidence="8">
    <location>
        <begin position="6"/>
        <end position="254"/>
    </location>
</feature>
<reference evidence="10 11" key="1">
    <citation type="submission" date="2018-02" db="EMBL/GenBank/DDBJ databases">
        <title>The draft genome of Sphingobacterium sp. 5JN-11.</title>
        <authorList>
            <person name="Liu L."/>
            <person name="Li L."/>
            <person name="Liang L."/>
            <person name="Zhang X."/>
            <person name="Wang T."/>
        </authorList>
    </citation>
    <scope>NUCLEOTIDE SEQUENCE [LARGE SCALE GENOMIC DNA]</scope>
    <source>
        <strain evidence="10 11">5JN-11</strain>
    </source>
</reference>
<feature type="domain" description="Carbohydrate kinase FGGY C-terminal" evidence="9">
    <location>
        <begin position="264"/>
        <end position="452"/>
    </location>
</feature>
<accession>A0A2S9J911</accession>
<evidence type="ECO:0000256" key="5">
    <source>
        <dbReference type="ARBA" id="ARBA00022840"/>
    </source>
</evidence>
<dbReference type="GO" id="GO:0004370">
    <property type="term" value="F:glycerol kinase activity"/>
    <property type="evidence" value="ECO:0007669"/>
    <property type="project" value="TreeGrafter"/>
</dbReference>
<dbReference type="PANTHER" id="PTHR10196:SF69">
    <property type="entry name" value="GLYCEROL KINASE"/>
    <property type="match status" value="1"/>
</dbReference>
<dbReference type="InterPro" id="IPR018485">
    <property type="entry name" value="FGGY_C"/>
</dbReference>
<dbReference type="InterPro" id="IPR018484">
    <property type="entry name" value="FGGY_N"/>
</dbReference>
<dbReference type="EMBL" id="PVBQ01000001">
    <property type="protein sequence ID" value="PRD49262.1"/>
    <property type="molecule type" value="Genomic_DNA"/>
</dbReference>
<dbReference type="OrthoDB" id="9805576at2"/>
<sequence length="499" mass="54735">MDGKQYILAIDQGTSSTKTLAFDEGGRVVARGSAKLDIHYKDNFVEQCPEELYRSVLQSVAACRDDLQQLGISPSQVVAVGLTNQRETFVLWDSEGKVLYDAVSWQCKRSSAICDRLKEEGKEALVKAKTGLLIDPYFSATKLMWLVENVPAIAAELAQGNVFFGTIDTWILYRLTGGKCYRTDHTNASRTMLFNIYELAWDDVLLEQFGLRGLKLPEVHPSAYEYARSSFEGLFSEPLSISAVVGDSQAAALGAGCFQRGEAKATLGTGSSIMMAVGEELRYKGENTVDAIYYSTEKGVVYAAEGIIVSCGATITWMKEQLGLFADERELEQIAREVPADHGVTVIPAFSGMGTPYWKKDAKAAILGLTFASNRSHLIRAALESVCFQIKDVITATESEHQLSLSQLVVNGGMSENAFVVQFLADVLDKPVLCSTMPDASALGCARLAAISVWDKQVNAILPQDDANTNVYYPSSSRETVEKNYKNWLDHVNHFVNLT</sequence>
<dbReference type="GO" id="GO:0005524">
    <property type="term" value="F:ATP binding"/>
    <property type="evidence" value="ECO:0007669"/>
    <property type="project" value="UniProtKB-KW"/>
</dbReference>
<name>A0A2S9J911_9SPHI</name>
<dbReference type="PANTHER" id="PTHR10196">
    <property type="entry name" value="SUGAR KINASE"/>
    <property type="match status" value="1"/>
</dbReference>
<comment type="similarity">
    <text evidence="1 7">Belongs to the FGGY kinase family.</text>
</comment>
<comment type="caution">
    <text evidence="10">The sequence shown here is derived from an EMBL/GenBank/DDBJ whole genome shotgun (WGS) entry which is preliminary data.</text>
</comment>
<evidence type="ECO:0000256" key="4">
    <source>
        <dbReference type="ARBA" id="ARBA00022777"/>
    </source>
</evidence>
<dbReference type="SUPFAM" id="SSF53067">
    <property type="entry name" value="Actin-like ATPase domain"/>
    <property type="match status" value="2"/>
</dbReference>
<evidence type="ECO:0000256" key="1">
    <source>
        <dbReference type="ARBA" id="ARBA00009156"/>
    </source>
</evidence>
<dbReference type="Pfam" id="PF00370">
    <property type="entry name" value="FGGY_N"/>
    <property type="match status" value="1"/>
</dbReference>
<dbReference type="RefSeq" id="WP_105715104.1">
    <property type="nucleotide sequence ID" value="NZ_PVBQ01000001.1"/>
</dbReference>
<dbReference type="PROSITE" id="PS00445">
    <property type="entry name" value="FGGY_KINASES_2"/>
    <property type="match status" value="1"/>
</dbReference>
<dbReference type="PROSITE" id="PS00933">
    <property type="entry name" value="FGGY_KINASES_1"/>
    <property type="match status" value="1"/>
</dbReference>
<dbReference type="InterPro" id="IPR043129">
    <property type="entry name" value="ATPase_NBD"/>
</dbReference>
<dbReference type="GO" id="GO:0019563">
    <property type="term" value="P:glycerol catabolic process"/>
    <property type="evidence" value="ECO:0007669"/>
    <property type="project" value="TreeGrafter"/>
</dbReference>
<dbReference type="PIRSF" id="PIRSF000538">
    <property type="entry name" value="GlpK"/>
    <property type="match status" value="1"/>
</dbReference>
<evidence type="ECO:0000256" key="6">
    <source>
        <dbReference type="ARBA" id="ARBA00043149"/>
    </source>
</evidence>
<proteinExistence type="inferred from homology"/>
<keyword evidence="3" id="KW-0547">Nucleotide-binding</keyword>
<evidence type="ECO:0000259" key="9">
    <source>
        <dbReference type="Pfam" id="PF02782"/>
    </source>
</evidence>
<evidence type="ECO:0000313" key="10">
    <source>
        <dbReference type="EMBL" id="PRD49262.1"/>
    </source>
</evidence>
<organism evidence="10 11">
    <name type="scientific">Sphingobacterium haloxyli</name>
    <dbReference type="NCBI Taxonomy" id="2100533"/>
    <lineage>
        <taxon>Bacteria</taxon>
        <taxon>Pseudomonadati</taxon>
        <taxon>Bacteroidota</taxon>
        <taxon>Sphingobacteriia</taxon>
        <taxon>Sphingobacteriales</taxon>
        <taxon>Sphingobacteriaceae</taxon>
        <taxon>Sphingobacterium</taxon>
    </lineage>
</organism>
<dbReference type="Pfam" id="PF02782">
    <property type="entry name" value="FGGY_C"/>
    <property type="match status" value="1"/>
</dbReference>
<protein>
    <recommendedName>
        <fullName evidence="6">ATP:glycerol 3-phosphotransferase</fullName>
    </recommendedName>
</protein>
<keyword evidence="2 7" id="KW-0808">Transferase</keyword>
<keyword evidence="11" id="KW-1185">Reference proteome</keyword>
<dbReference type="AlphaFoldDB" id="A0A2S9J911"/>
<keyword evidence="4 7" id="KW-0418">Kinase</keyword>
<dbReference type="Proteomes" id="UP000239711">
    <property type="component" value="Unassembled WGS sequence"/>
</dbReference>
<evidence type="ECO:0000256" key="3">
    <source>
        <dbReference type="ARBA" id="ARBA00022741"/>
    </source>
</evidence>
<keyword evidence="5" id="KW-0067">ATP-binding</keyword>
<gene>
    <name evidence="10" type="ORF">C5745_01140</name>
</gene>
<evidence type="ECO:0000313" key="11">
    <source>
        <dbReference type="Proteomes" id="UP000239711"/>
    </source>
</evidence>
<evidence type="ECO:0000259" key="8">
    <source>
        <dbReference type="Pfam" id="PF00370"/>
    </source>
</evidence>
<dbReference type="GO" id="GO:0005829">
    <property type="term" value="C:cytosol"/>
    <property type="evidence" value="ECO:0007669"/>
    <property type="project" value="TreeGrafter"/>
</dbReference>
<evidence type="ECO:0000256" key="7">
    <source>
        <dbReference type="RuleBase" id="RU003733"/>
    </source>
</evidence>